<gene>
    <name evidence="3" type="ORF">QYE76_038891</name>
</gene>
<comment type="caution">
    <text evidence="3">The sequence shown here is derived from an EMBL/GenBank/DDBJ whole genome shotgun (WGS) entry which is preliminary data.</text>
</comment>
<keyword evidence="4" id="KW-1185">Reference proteome</keyword>
<dbReference type="InterPro" id="IPR036770">
    <property type="entry name" value="Ankyrin_rpt-contain_sf"/>
</dbReference>
<reference evidence="3" key="1">
    <citation type="submission" date="2023-07" db="EMBL/GenBank/DDBJ databases">
        <title>A chromosome-level genome assembly of Lolium multiflorum.</title>
        <authorList>
            <person name="Chen Y."/>
            <person name="Copetti D."/>
            <person name="Kolliker R."/>
            <person name="Studer B."/>
        </authorList>
    </citation>
    <scope>NUCLEOTIDE SEQUENCE</scope>
    <source>
        <strain evidence="3">02402/16</strain>
        <tissue evidence="3">Leaf</tissue>
    </source>
</reference>
<dbReference type="PANTHER" id="PTHR46224:SF5">
    <property type="entry name" value="OS09G0124800 PROTEIN"/>
    <property type="match status" value="1"/>
</dbReference>
<dbReference type="PROSITE" id="PS50297">
    <property type="entry name" value="ANK_REP_REGION"/>
    <property type="match status" value="2"/>
</dbReference>
<dbReference type="Gene3D" id="1.25.40.20">
    <property type="entry name" value="Ankyrin repeat-containing domain"/>
    <property type="match status" value="1"/>
</dbReference>
<sequence length="197" mass="21436">MHLIPSFFPEPHFLSPPLQTPQKRRQPSSGTGGRPPPATRRLNSGQGAAAAVAPAADRGSGNRALHLAAMEGKMDVCRYLVEELRLDVNQSNDRGETPLFLSAYFGRAEVARYLLAHGADPKLGGNTGSPLHAAAVKVLKLEQEKFTASSFSKYPGIVDRHHDPKDRKSILPVSADDACLHIQNMLIQLFFDGLFDT</sequence>
<dbReference type="PANTHER" id="PTHR46224">
    <property type="entry name" value="ANKYRIN REPEAT FAMILY PROTEIN"/>
    <property type="match status" value="1"/>
</dbReference>
<name>A0AAD8T9T8_LOLMU</name>
<keyword evidence="1" id="KW-0040">ANK repeat</keyword>
<evidence type="ECO:0000313" key="4">
    <source>
        <dbReference type="Proteomes" id="UP001231189"/>
    </source>
</evidence>
<feature type="repeat" description="ANK" evidence="1">
    <location>
        <begin position="94"/>
        <end position="126"/>
    </location>
</feature>
<evidence type="ECO:0000313" key="3">
    <source>
        <dbReference type="EMBL" id="KAK1678043.1"/>
    </source>
</evidence>
<dbReference type="PRINTS" id="PR01415">
    <property type="entry name" value="ANKYRIN"/>
</dbReference>
<dbReference type="InterPro" id="IPR002110">
    <property type="entry name" value="Ankyrin_rpt"/>
</dbReference>
<dbReference type="PROSITE" id="PS50088">
    <property type="entry name" value="ANK_REPEAT"/>
    <property type="match status" value="2"/>
</dbReference>
<evidence type="ECO:0000256" key="1">
    <source>
        <dbReference type="PROSITE-ProRule" id="PRU00023"/>
    </source>
</evidence>
<dbReference type="SMART" id="SM00248">
    <property type="entry name" value="ANK"/>
    <property type="match status" value="2"/>
</dbReference>
<dbReference type="EMBL" id="JAUUTY010000002">
    <property type="protein sequence ID" value="KAK1678043.1"/>
    <property type="molecule type" value="Genomic_DNA"/>
</dbReference>
<protein>
    <submittedName>
        <fullName evidence="3">Uncharacterized protein</fullName>
    </submittedName>
</protein>
<accession>A0AAD8T9T8</accession>
<dbReference type="AlphaFoldDB" id="A0AAD8T9T8"/>
<dbReference type="Pfam" id="PF12796">
    <property type="entry name" value="Ank_2"/>
    <property type="match status" value="1"/>
</dbReference>
<evidence type="ECO:0000256" key="2">
    <source>
        <dbReference type="SAM" id="MobiDB-lite"/>
    </source>
</evidence>
<dbReference type="InterPro" id="IPR051616">
    <property type="entry name" value="Cul2-RING_E3_ligase_SR"/>
</dbReference>
<feature type="region of interest" description="Disordered" evidence="2">
    <location>
        <begin position="1"/>
        <end position="56"/>
    </location>
</feature>
<feature type="repeat" description="ANK" evidence="1">
    <location>
        <begin position="60"/>
        <end position="82"/>
    </location>
</feature>
<organism evidence="3 4">
    <name type="scientific">Lolium multiflorum</name>
    <name type="common">Italian ryegrass</name>
    <name type="synonym">Lolium perenne subsp. multiflorum</name>
    <dbReference type="NCBI Taxonomy" id="4521"/>
    <lineage>
        <taxon>Eukaryota</taxon>
        <taxon>Viridiplantae</taxon>
        <taxon>Streptophyta</taxon>
        <taxon>Embryophyta</taxon>
        <taxon>Tracheophyta</taxon>
        <taxon>Spermatophyta</taxon>
        <taxon>Magnoliopsida</taxon>
        <taxon>Liliopsida</taxon>
        <taxon>Poales</taxon>
        <taxon>Poaceae</taxon>
        <taxon>BOP clade</taxon>
        <taxon>Pooideae</taxon>
        <taxon>Poodae</taxon>
        <taxon>Poeae</taxon>
        <taxon>Poeae Chloroplast Group 2 (Poeae type)</taxon>
        <taxon>Loliodinae</taxon>
        <taxon>Loliinae</taxon>
        <taxon>Lolium</taxon>
    </lineage>
</organism>
<dbReference type="Proteomes" id="UP001231189">
    <property type="component" value="Unassembled WGS sequence"/>
</dbReference>
<dbReference type="SUPFAM" id="SSF48403">
    <property type="entry name" value="Ankyrin repeat"/>
    <property type="match status" value="1"/>
</dbReference>
<proteinExistence type="predicted"/>